<feature type="coiled-coil region" evidence="1">
    <location>
        <begin position="98"/>
        <end position="136"/>
    </location>
</feature>
<dbReference type="EMBL" id="PIPW01000001">
    <property type="protein sequence ID" value="RUO54003.1"/>
    <property type="molecule type" value="Genomic_DNA"/>
</dbReference>
<gene>
    <name evidence="3" type="ORF">CWI69_00790</name>
</gene>
<proteinExistence type="predicted"/>
<reference evidence="4" key="1">
    <citation type="journal article" date="2018" name="Front. Microbiol.">
        <title>Genome-Based Analysis Reveals the Taxonomy and Diversity of the Family Idiomarinaceae.</title>
        <authorList>
            <person name="Liu Y."/>
            <person name="Lai Q."/>
            <person name="Shao Z."/>
        </authorList>
    </citation>
    <scope>NUCLEOTIDE SEQUENCE [LARGE SCALE GENOMIC DNA]</scope>
    <source>
        <strain evidence="4">BH195</strain>
    </source>
</reference>
<feature type="transmembrane region" description="Helical" evidence="2">
    <location>
        <begin position="149"/>
        <end position="173"/>
    </location>
</feature>
<keyword evidence="4" id="KW-1185">Reference proteome</keyword>
<organism evidence="3 4">
    <name type="scientific">Pseudidiomarina halophila</name>
    <dbReference type="NCBI Taxonomy" id="1449799"/>
    <lineage>
        <taxon>Bacteria</taxon>
        <taxon>Pseudomonadati</taxon>
        <taxon>Pseudomonadota</taxon>
        <taxon>Gammaproteobacteria</taxon>
        <taxon>Alteromonadales</taxon>
        <taxon>Idiomarinaceae</taxon>
        <taxon>Pseudidiomarina</taxon>
    </lineage>
</organism>
<keyword evidence="2" id="KW-0472">Membrane</keyword>
<protein>
    <submittedName>
        <fullName evidence="3">Uncharacterized protein</fullName>
    </submittedName>
</protein>
<keyword evidence="2" id="KW-1133">Transmembrane helix</keyword>
<dbReference type="Proteomes" id="UP000287198">
    <property type="component" value="Unassembled WGS sequence"/>
</dbReference>
<evidence type="ECO:0000256" key="1">
    <source>
        <dbReference type="SAM" id="Coils"/>
    </source>
</evidence>
<evidence type="ECO:0000313" key="4">
    <source>
        <dbReference type="Proteomes" id="UP000287198"/>
    </source>
</evidence>
<accession>A0A432XZD4</accession>
<comment type="caution">
    <text evidence="3">The sequence shown here is derived from an EMBL/GenBank/DDBJ whole genome shotgun (WGS) entry which is preliminary data.</text>
</comment>
<keyword evidence="1" id="KW-0175">Coiled coil</keyword>
<sequence length="197" mass="22562">MASNKNNKKRWVFECLVEGDNDPVGFIAYSFYKKSKHELAVRLREDGETEAVIQDRVKMHHENAVRSQETLDSYKKSATVFLSEVTDRIAEEVRNEFKREHEQSKREWERKTAALEKEKSRALTQATNQLKAAAKEYKKPSAASRFGSWLLNGFSELAASLILVLVVGGFFWWTTSDEMKEEALRTLVDAVVAVLSK</sequence>
<dbReference type="AlphaFoldDB" id="A0A432XZD4"/>
<keyword evidence="2" id="KW-0812">Transmembrane</keyword>
<evidence type="ECO:0000256" key="2">
    <source>
        <dbReference type="SAM" id="Phobius"/>
    </source>
</evidence>
<dbReference type="RefSeq" id="WP_126761012.1">
    <property type="nucleotide sequence ID" value="NZ_JBHLTZ010000004.1"/>
</dbReference>
<evidence type="ECO:0000313" key="3">
    <source>
        <dbReference type="EMBL" id="RUO54003.1"/>
    </source>
</evidence>
<dbReference type="OrthoDB" id="6556169at2"/>
<name>A0A432XZD4_9GAMM</name>